<dbReference type="GO" id="GO:0004674">
    <property type="term" value="F:protein serine/threonine kinase activity"/>
    <property type="evidence" value="ECO:0007669"/>
    <property type="project" value="UniProtKB-KW"/>
</dbReference>
<keyword evidence="4 7" id="KW-0418">Kinase</keyword>
<sequence length="201" mass="22992">MERSATFNTTSFAEGRFRRAYKGRWTAPVSDAGRVCVVKEMKDNYSWNEVDWNDTVKINERAKDLAARFTSRTPAVYVMRVTNAPCPHTRPKLHEYVTCEDYIPGPFKKWCNNYGYISDECTILPAFMHWSWARSMGEEMVSDLQGVRNGSAYTLTDPAMLSLSGTYGVTDMGVEGMAMFFLEHNCDKYCQMLPKPTLAHF</sequence>
<evidence type="ECO:0000256" key="4">
    <source>
        <dbReference type="ARBA" id="ARBA00022777"/>
    </source>
</evidence>
<evidence type="ECO:0000256" key="5">
    <source>
        <dbReference type="ARBA" id="ARBA00022840"/>
    </source>
</evidence>
<feature type="domain" description="Alpha-type protein kinase" evidence="6">
    <location>
        <begin position="1"/>
        <end position="198"/>
    </location>
</feature>
<keyword evidence="3" id="KW-0547">Nucleotide-binding</keyword>
<evidence type="ECO:0000313" key="7">
    <source>
        <dbReference type="EMBL" id="CAI8042414.1"/>
    </source>
</evidence>
<dbReference type="CDD" id="cd04515">
    <property type="entry name" value="Alpha_kinase"/>
    <property type="match status" value="1"/>
</dbReference>
<dbReference type="GO" id="GO:0005524">
    <property type="term" value="F:ATP binding"/>
    <property type="evidence" value="ECO:0007669"/>
    <property type="project" value="UniProtKB-KW"/>
</dbReference>
<accession>A0AA35X360</accession>
<dbReference type="Pfam" id="PF02816">
    <property type="entry name" value="Alpha_kinase"/>
    <property type="match status" value="1"/>
</dbReference>
<dbReference type="AlphaFoldDB" id="A0AA35X360"/>
<evidence type="ECO:0000313" key="8">
    <source>
        <dbReference type="Proteomes" id="UP001174909"/>
    </source>
</evidence>
<gene>
    <name evidence="7" type="ORF">GBAR_LOCUS23558</name>
</gene>
<keyword evidence="8" id="KW-1185">Reference proteome</keyword>
<evidence type="ECO:0000256" key="2">
    <source>
        <dbReference type="ARBA" id="ARBA00022679"/>
    </source>
</evidence>
<proteinExistence type="predicted"/>
<dbReference type="PANTHER" id="PTHR45992">
    <property type="entry name" value="EUKARYOTIC ELONGATION FACTOR 2 KINASE-RELATED"/>
    <property type="match status" value="1"/>
</dbReference>
<dbReference type="InterPro" id="IPR051852">
    <property type="entry name" value="Alpha-type_PK"/>
</dbReference>
<dbReference type="SUPFAM" id="SSF56112">
    <property type="entry name" value="Protein kinase-like (PK-like)"/>
    <property type="match status" value="1"/>
</dbReference>
<dbReference type="InterPro" id="IPR004166">
    <property type="entry name" value="a-kinase_dom"/>
</dbReference>
<dbReference type="PANTHER" id="PTHR45992:SF11">
    <property type="entry name" value="ALPHA-TYPE PROTEIN KINASE DOMAIN-CONTAINING PROTEIN"/>
    <property type="match status" value="1"/>
</dbReference>
<keyword evidence="2" id="KW-0808">Transferase</keyword>
<dbReference type="InterPro" id="IPR011009">
    <property type="entry name" value="Kinase-like_dom_sf"/>
</dbReference>
<evidence type="ECO:0000256" key="1">
    <source>
        <dbReference type="ARBA" id="ARBA00022527"/>
    </source>
</evidence>
<organism evidence="7 8">
    <name type="scientific">Geodia barretti</name>
    <name type="common">Barrett's horny sponge</name>
    <dbReference type="NCBI Taxonomy" id="519541"/>
    <lineage>
        <taxon>Eukaryota</taxon>
        <taxon>Metazoa</taxon>
        <taxon>Porifera</taxon>
        <taxon>Demospongiae</taxon>
        <taxon>Heteroscleromorpha</taxon>
        <taxon>Tetractinellida</taxon>
        <taxon>Astrophorina</taxon>
        <taxon>Geodiidae</taxon>
        <taxon>Geodia</taxon>
    </lineage>
</organism>
<evidence type="ECO:0000259" key="6">
    <source>
        <dbReference type="PROSITE" id="PS51158"/>
    </source>
</evidence>
<comment type="caution">
    <text evidence="7">The sequence shown here is derived from an EMBL/GenBank/DDBJ whole genome shotgun (WGS) entry which is preliminary data.</text>
</comment>
<dbReference type="EMBL" id="CASHTH010003265">
    <property type="protein sequence ID" value="CAI8042414.1"/>
    <property type="molecule type" value="Genomic_DNA"/>
</dbReference>
<evidence type="ECO:0000256" key="3">
    <source>
        <dbReference type="ARBA" id="ARBA00022741"/>
    </source>
</evidence>
<dbReference type="Gene3D" id="3.20.200.10">
    <property type="entry name" value="MHCK/EF2 kinase"/>
    <property type="match status" value="1"/>
</dbReference>
<keyword evidence="1" id="KW-0723">Serine/threonine-protein kinase</keyword>
<name>A0AA35X360_GEOBA</name>
<dbReference type="SMART" id="SM00811">
    <property type="entry name" value="Alpha_kinase"/>
    <property type="match status" value="1"/>
</dbReference>
<protein>
    <submittedName>
        <fullName evidence="7">Alpha-protein kinase 1</fullName>
    </submittedName>
</protein>
<keyword evidence="5" id="KW-0067">ATP-binding</keyword>
<reference evidence="7" key="1">
    <citation type="submission" date="2023-03" db="EMBL/GenBank/DDBJ databases">
        <authorList>
            <person name="Steffen K."/>
            <person name="Cardenas P."/>
        </authorList>
    </citation>
    <scope>NUCLEOTIDE SEQUENCE</scope>
</reference>
<dbReference type="Proteomes" id="UP001174909">
    <property type="component" value="Unassembled WGS sequence"/>
</dbReference>
<dbReference type="PROSITE" id="PS51158">
    <property type="entry name" value="ALPHA_KINASE"/>
    <property type="match status" value="1"/>
</dbReference>